<accession>A0A6I5ZQ62</accession>
<reference evidence="9 10" key="1">
    <citation type="submission" date="2019-11" db="EMBL/GenBank/DDBJ databases">
        <title>Genome sequence of Moorella glycerini DSM11254.</title>
        <authorList>
            <person name="Poehlein A."/>
            <person name="Boeer T."/>
            <person name="Daniel R."/>
        </authorList>
    </citation>
    <scope>NUCLEOTIDE SEQUENCE [LARGE SCALE GENOMIC DNA]</scope>
    <source>
        <strain evidence="9 10">DSM 11254</strain>
    </source>
</reference>
<protein>
    <submittedName>
        <fullName evidence="9">Putative cadmium-transporting ATPase</fullName>
        <ecNumber evidence="9">3.6.3.3</ecNumber>
    </submittedName>
</protein>
<dbReference type="InterPro" id="IPR023214">
    <property type="entry name" value="HAD_sf"/>
</dbReference>
<evidence type="ECO:0000256" key="4">
    <source>
        <dbReference type="ARBA" id="ARBA00022741"/>
    </source>
</evidence>
<dbReference type="RefSeq" id="WP_170290933.1">
    <property type="nucleotide sequence ID" value="NZ_CP046244.1"/>
</dbReference>
<dbReference type="PRINTS" id="PR00120">
    <property type="entry name" value="HATPASE"/>
</dbReference>
<organism evidence="9 10">
    <name type="scientific">Neomoorella glycerini</name>
    <dbReference type="NCBI Taxonomy" id="55779"/>
    <lineage>
        <taxon>Bacteria</taxon>
        <taxon>Bacillati</taxon>
        <taxon>Bacillota</taxon>
        <taxon>Clostridia</taxon>
        <taxon>Neomoorellales</taxon>
        <taxon>Neomoorellaceae</taxon>
        <taxon>Neomoorella</taxon>
    </lineage>
</organism>
<dbReference type="GO" id="GO:0046872">
    <property type="term" value="F:metal ion binding"/>
    <property type="evidence" value="ECO:0007669"/>
    <property type="project" value="UniProtKB-KW"/>
</dbReference>
<keyword evidence="8" id="KW-0812">Transmembrane</keyword>
<dbReference type="Gene3D" id="3.40.50.1000">
    <property type="entry name" value="HAD superfamily/HAD-like"/>
    <property type="match status" value="1"/>
</dbReference>
<evidence type="ECO:0000313" key="9">
    <source>
        <dbReference type="EMBL" id="QGP91737.1"/>
    </source>
</evidence>
<gene>
    <name evidence="9" type="primary">cadA</name>
    <name evidence="9" type="ORF">MGLY_10790</name>
</gene>
<evidence type="ECO:0000256" key="7">
    <source>
        <dbReference type="ARBA" id="ARBA00022967"/>
    </source>
</evidence>
<dbReference type="EMBL" id="CP046244">
    <property type="protein sequence ID" value="QGP91737.1"/>
    <property type="molecule type" value="Genomic_DNA"/>
</dbReference>
<name>A0A6I5ZQ62_9FIRM</name>
<evidence type="ECO:0000256" key="5">
    <source>
        <dbReference type="ARBA" id="ARBA00022840"/>
    </source>
</evidence>
<keyword evidence="6" id="KW-0460">Magnesium</keyword>
<evidence type="ECO:0000256" key="2">
    <source>
        <dbReference type="ARBA" id="ARBA00006024"/>
    </source>
</evidence>
<keyword evidence="8" id="KW-1133">Transmembrane helix</keyword>
<dbReference type="PANTHER" id="PTHR43079">
    <property type="entry name" value="PROBABLE CADMIUM/ZINC-TRANSPORTING ATPASE HMA1"/>
    <property type="match status" value="1"/>
</dbReference>
<dbReference type="NCBIfam" id="TIGR01494">
    <property type="entry name" value="ATPase_P-type"/>
    <property type="match status" value="1"/>
</dbReference>
<proteinExistence type="inferred from homology"/>
<dbReference type="Proteomes" id="UP000425916">
    <property type="component" value="Chromosome"/>
</dbReference>
<evidence type="ECO:0000256" key="1">
    <source>
        <dbReference type="ARBA" id="ARBA00004141"/>
    </source>
</evidence>
<dbReference type="EC" id="3.6.3.3" evidence="9"/>
<keyword evidence="10" id="KW-1185">Reference proteome</keyword>
<keyword evidence="7" id="KW-1278">Translocase</keyword>
<sequence length="194" mass="20849">MAEDQEILGVIFIADVPREEALTLVPRFKRIGVEKVVMLTGDNLRTAGAIARQLGIDEFRAEMLPEEKVAVVKSLRQEGQIVAMVGDGINDALSMAAADVGIAMGMAGTDVAMETAGLMLMADSLAKLPYAIGLTRQTIRNIKQNITFAVLVVLVLLVGVIGEVVVLSSGMLVYEASVLLVILNAMRLLHYREV</sequence>
<feature type="transmembrane region" description="Helical" evidence="8">
    <location>
        <begin position="146"/>
        <end position="166"/>
    </location>
</feature>
<dbReference type="InterPro" id="IPR051949">
    <property type="entry name" value="Cation_Transport_ATPase"/>
</dbReference>
<dbReference type="PRINTS" id="PR00119">
    <property type="entry name" value="CATATPASE"/>
</dbReference>
<dbReference type="InterPro" id="IPR036412">
    <property type="entry name" value="HAD-like_sf"/>
</dbReference>
<feature type="transmembrane region" description="Helical" evidence="8">
    <location>
        <begin position="172"/>
        <end position="189"/>
    </location>
</feature>
<dbReference type="GO" id="GO:0016020">
    <property type="term" value="C:membrane"/>
    <property type="evidence" value="ECO:0007669"/>
    <property type="project" value="UniProtKB-SubCell"/>
</dbReference>
<dbReference type="SUPFAM" id="SSF56784">
    <property type="entry name" value="HAD-like"/>
    <property type="match status" value="1"/>
</dbReference>
<comment type="subcellular location">
    <subcellularLocation>
        <location evidence="1">Membrane</location>
        <topology evidence="1">Multi-pass membrane protein</topology>
    </subcellularLocation>
</comment>
<evidence type="ECO:0000256" key="8">
    <source>
        <dbReference type="SAM" id="Phobius"/>
    </source>
</evidence>
<comment type="similarity">
    <text evidence="2">Belongs to the cation transport ATPase (P-type) (TC 3.A.3) family. Type IB subfamily.</text>
</comment>
<dbReference type="AlphaFoldDB" id="A0A6I5ZQ62"/>
<keyword evidence="8" id="KW-0472">Membrane</keyword>
<keyword evidence="5" id="KW-0067">ATP-binding</keyword>
<keyword evidence="4" id="KW-0547">Nucleotide-binding</keyword>
<dbReference type="GO" id="GO:0005524">
    <property type="term" value="F:ATP binding"/>
    <property type="evidence" value="ECO:0007669"/>
    <property type="project" value="UniProtKB-KW"/>
</dbReference>
<evidence type="ECO:0000313" key="10">
    <source>
        <dbReference type="Proteomes" id="UP000425916"/>
    </source>
</evidence>
<dbReference type="InterPro" id="IPR001757">
    <property type="entry name" value="P_typ_ATPase"/>
</dbReference>
<evidence type="ECO:0000256" key="6">
    <source>
        <dbReference type="ARBA" id="ARBA00022842"/>
    </source>
</evidence>
<dbReference type="GO" id="GO:0016887">
    <property type="term" value="F:ATP hydrolysis activity"/>
    <property type="evidence" value="ECO:0007669"/>
    <property type="project" value="InterPro"/>
</dbReference>
<keyword evidence="3" id="KW-0479">Metal-binding</keyword>
<evidence type="ECO:0000256" key="3">
    <source>
        <dbReference type="ARBA" id="ARBA00022723"/>
    </source>
</evidence>
<dbReference type="Pfam" id="PF00702">
    <property type="entry name" value="Hydrolase"/>
    <property type="match status" value="1"/>
</dbReference>
<keyword evidence="9" id="KW-0378">Hydrolase</keyword>
<dbReference type="PANTHER" id="PTHR43079:SF1">
    <property type="entry name" value="CADMIUM_ZINC-TRANSPORTING ATPASE HMA1, CHLOROPLASTIC-RELATED"/>
    <property type="match status" value="1"/>
</dbReference>